<dbReference type="EMBL" id="JAOTPO010000022">
    <property type="protein sequence ID" value="MDE5415896.1"/>
    <property type="molecule type" value="Genomic_DNA"/>
</dbReference>
<name>A0ABT5VKD3_9BACI</name>
<proteinExistence type="predicted"/>
<protein>
    <submittedName>
        <fullName evidence="1">Uncharacterized protein</fullName>
    </submittedName>
</protein>
<keyword evidence="2" id="KW-1185">Reference proteome</keyword>
<sequence length="99" mass="11191">MKKFILLTVASLLCIVVWTTVVFTLLHSPLASEELNEGDHQFVEYKPLLADEEEEQPQISVSNTSLQIENGITFQRAIELAPHQVISVDELLEIITENE</sequence>
<comment type="caution">
    <text evidence="1">The sequence shown here is derived from an EMBL/GenBank/DDBJ whole genome shotgun (WGS) entry which is preliminary data.</text>
</comment>
<evidence type="ECO:0000313" key="1">
    <source>
        <dbReference type="EMBL" id="MDE5415896.1"/>
    </source>
</evidence>
<dbReference type="Proteomes" id="UP001148125">
    <property type="component" value="Unassembled WGS sequence"/>
</dbReference>
<evidence type="ECO:0000313" key="2">
    <source>
        <dbReference type="Proteomes" id="UP001148125"/>
    </source>
</evidence>
<gene>
    <name evidence="1" type="ORF">N7Z68_21325</name>
</gene>
<accession>A0ABT5VKD3</accession>
<organism evidence="1 2">
    <name type="scientific">Alkalihalobacterium chitinilyticum</name>
    <dbReference type="NCBI Taxonomy" id="2980103"/>
    <lineage>
        <taxon>Bacteria</taxon>
        <taxon>Bacillati</taxon>
        <taxon>Bacillota</taxon>
        <taxon>Bacilli</taxon>
        <taxon>Bacillales</taxon>
        <taxon>Bacillaceae</taxon>
        <taxon>Alkalihalobacterium</taxon>
    </lineage>
</organism>
<reference evidence="1" key="1">
    <citation type="submission" date="2024-05" db="EMBL/GenBank/DDBJ databases">
        <title>Alkalihalobacillus sp. strain MEB203 novel alkaliphilic bacterium from Lonar Lake, India.</title>
        <authorList>
            <person name="Joshi A."/>
            <person name="Thite S."/>
            <person name="Mengade P."/>
        </authorList>
    </citation>
    <scope>NUCLEOTIDE SEQUENCE</scope>
    <source>
        <strain evidence="1">MEB 203</strain>
    </source>
</reference>
<dbReference type="RefSeq" id="WP_275120486.1">
    <property type="nucleotide sequence ID" value="NZ_JAOTPO010000022.1"/>
</dbReference>